<organism evidence="3 4">
    <name type="scientific">Cyanobium usitatum str. Tous</name>
    <dbReference type="NCBI Taxonomy" id="2116684"/>
    <lineage>
        <taxon>Bacteria</taxon>
        <taxon>Bacillati</taxon>
        <taxon>Cyanobacteriota</taxon>
        <taxon>Cyanophyceae</taxon>
        <taxon>Synechococcales</taxon>
        <taxon>Prochlorococcaceae</taxon>
        <taxon>Cyanobium</taxon>
    </lineage>
</organism>
<dbReference type="PANTHER" id="PTHR12697">
    <property type="entry name" value="PBS LYASE HEAT-LIKE PROTEIN"/>
    <property type="match status" value="1"/>
</dbReference>
<dbReference type="EMBL" id="PXXO01000014">
    <property type="protein sequence ID" value="PSJ04243.1"/>
    <property type="molecule type" value="Genomic_DNA"/>
</dbReference>
<evidence type="ECO:0000313" key="3">
    <source>
        <dbReference type="EMBL" id="PSJ04243.1"/>
    </source>
</evidence>
<evidence type="ECO:0000313" key="4">
    <source>
        <dbReference type="Proteomes" id="UP000243002"/>
    </source>
</evidence>
<keyword evidence="1" id="KW-0042">Antenna complex</keyword>
<sequence>MASSSNSYDNIHPGLSHHDALAILEQSLDSLDSASDYYMAAAHLVNFPGDKTEEALLRLIDNSSGEQAVNLARRKAVEVLGRLGVQRAIPSIGRCLGSNDHYLVENAAWALLQLNCQDVELHQAMLPLLNDPGQSRRVLIQALVGLEVHAALPVLQSLQDEANPGVRGAALAGVAQLSGDGSRLQELEDHLTLPNQMDRQSAIQDLIDCRATYLLPSILKAPVSPVFRLRALRTLWPGQDKEHAGIDLLTCLDSLMWDQPEGLVLAHCYDTEPTILFLFDEFFGTDFSRCYLALSTLKHRPVEELWPVFWKRWQEDAYNDYGAHYFFIQLLGSVDIWPSAATPVIEALLLEAMNSKRPQFGKSRAAACLALNKHFPDIWCKSVRQLLSSDFTPSWELRYAALMGLDSIDVGHNHEIFQLLQNAFAVQDPDVFVDRRRQLLISENRV</sequence>
<name>A0A2P7MSP2_9CYAN</name>
<protein>
    <submittedName>
        <fullName evidence="3">Bilin biosynthesis protein CpeY</fullName>
    </submittedName>
</protein>
<comment type="caution">
    <text evidence="3">The sequence shown here is derived from an EMBL/GenBank/DDBJ whole genome shotgun (WGS) entry which is preliminary data.</text>
</comment>
<dbReference type="PANTHER" id="PTHR12697:SF5">
    <property type="entry name" value="DEOXYHYPUSINE HYDROXYLASE"/>
    <property type="match status" value="1"/>
</dbReference>
<dbReference type="RefSeq" id="WP_106632856.1">
    <property type="nucleotide sequence ID" value="NZ_PXXO01000014.1"/>
</dbReference>
<dbReference type="AlphaFoldDB" id="A0A2P7MSP2"/>
<keyword evidence="2" id="KW-0605">Phycobilisome</keyword>
<evidence type="ECO:0000256" key="2">
    <source>
        <dbReference type="ARBA" id="ARBA00022738"/>
    </source>
</evidence>
<dbReference type="Proteomes" id="UP000243002">
    <property type="component" value="Unassembled WGS sequence"/>
</dbReference>
<dbReference type="OrthoDB" id="527225at2"/>
<evidence type="ECO:0000256" key="1">
    <source>
        <dbReference type="ARBA" id="ARBA00022549"/>
    </source>
</evidence>
<dbReference type="GO" id="GO:0030089">
    <property type="term" value="C:phycobilisome"/>
    <property type="evidence" value="ECO:0007669"/>
    <property type="project" value="UniProtKB-KW"/>
</dbReference>
<keyword evidence="4" id="KW-1185">Reference proteome</keyword>
<reference evidence="3 4" key="1">
    <citation type="journal article" date="2018" name="Environ. Microbiol.">
        <title>Ecological and genomic features of two widespread freshwater picocyanobacteria.</title>
        <authorList>
            <person name="Cabello-Yeves P.J."/>
            <person name="Picazo A."/>
            <person name="Camacho A."/>
            <person name="Callieri C."/>
            <person name="Rosselli R."/>
            <person name="Roda-Garcia J.J."/>
            <person name="Coutinho F.H."/>
            <person name="Rodriguez-Valera F."/>
        </authorList>
    </citation>
    <scope>NUCLEOTIDE SEQUENCE [LARGE SCALE GENOMIC DNA]</scope>
    <source>
        <strain evidence="3 4">Tous</strain>
    </source>
</reference>
<proteinExistence type="predicted"/>
<gene>
    <name evidence="3" type="ORF">C7K55_11325</name>
</gene>
<dbReference type="InterPro" id="IPR016024">
    <property type="entry name" value="ARM-type_fold"/>
</dbReference>
<dbReference type="GO" id="GO:0016491">
    <property type="term" value="F:oxidoreductase activity"/>
    <property type="evidence" value="ECO:0007669"/>
    <property type="project" value="TreeGrafter"/>
</dbReference>
<dbReference type="Gene3D" id="1.25.10.10">
    <property type="entry name" value="Leucine-rich Repeat Variant"/>
    <property type="match status" value="1"/>
</dbReference>
<accession>A0A2P7MSP2</accession>
<dbReference type="SUPFAM" id="SSF48371">
    <property type="entry name" value="ARM repeat"/>
    <property type="match status" value="1"/>
</dbReference>
<dbReference type="InterPro" id="IPR011989">
    <property type="entry name" value="ARM-like"/>
</dbReference>